<organism evidence="2 3">
    <name type="scientific">Mobilisporobacter senegalensis</name>
    <dbReference type="NCBI Taxonomy" id="1329262"/>
    <lineage>
        <taxon>Bacteria</taxon>
        <taxon>Bacillati</taxon>
        <taxon>Bacillota</taxon>
        <taxon>Clostridia</taxon>
        <taxon>Lachnospirales</taxon>
        <taxon>Lachnospiraceae</taxon>
        <taxon>Mobilisporobacter</taxon>
    </lineage>
</organism>
<accession>A0A3N1XXY4</accession>
<dbReference type="RefSeq" id="WP_123607557.1">
    <property type="nucleotide sequence ID" value="NZ_RJVG01000001.1"/>
</dbReference>
<comment type="caution">
    <text evidence="2">The sequence shown here is derived from an EMBL/GenBank/DDBJ whole genome shotgun (WGS) entry which is preliminary data.</text>
</comment>
<evidence type="ECO:0000313" key="3">
    <source>
        <dbReference type="Proteomes" id="UP000273083"/>
    </source>
</evidence>
<dbReference type="AlphaFoldDB" id="A0A3N1XXY4"/>
<evidence type="ECO:0000313" key="2">
    <source>
        <dbReference type="EMBL" id="ROR31454.1"/>
    </source>
</evidence>
<keyword evidence="1" id="KW-0812">Transmembrane</keyword>
<reference evidence="2 3" key="1">
    <citation type="submission" date="2018-11" db="EMBL/GenBank/DDBJ databases">
        <title>Genomic Encyclopedia of Type Strains, Phase IV (KMG-IV): sequencing the most valuable type-strain genomes for metagenomic binning, comparative biology and taxonomic classification.</title>
        <authorList>
            <person name="Goeker M."/>
        </authorList>
    </citation>
    <scope>NUCLEOTIDE SEQUENCE [LARGE SCALE GENOMIC DNA]</scope>
    <source>
        <strain evidence="2 3">DSM 26537</strain>
    </source>
</reference>
<protein>
    <submittedName>
        <fullName evidence="2">Uncharacterized protein</fullName>
    </submittedName>
</protein>
<keyword evidence="1" id="KW-0472">Membrane</keyword>
<keyword evidence="1" id="KW-1133">Transmembrane helix</keyword>
<feature type="transmembrane region" description="Helical" evidence="1">
    <location>
        <begin position="7"/>
        <end position="27"/>
    </location>
</feature>
<proteinExistence type="predicted"/>
<dbReference type="Proteomes" id="UP000273083">
    <property type="component" value="Unassembled WGS sequence"/>
</dbReference>
<evidence type="ECO:0000256" key="1">
    <source>
        <dbReference type="SAM" id="Phobius"/>
    </source>
</evidence>
<name>A0A3N1XXY4_9FIRM</name>
<sequence length="133" mass="15895">MHKGNGIYKIVVFIFIIIFTGALHVHAASPNQTIIQKFEAQTPKHLISIDEKMKYFYLKYVYDIRIYGYIEQSNANNEINKYKQKEINRIDTELQEYSKNLITKHEKKIGNKKKQLLRKIDQIIIQKQNEMYN</sequence>
<dbReference type="EMBL" id="RJVG01000001">
    <property type="protein sequence ID" value="ROR31454.1"/>
    <property type="molecule type" value="Genomic_DNA"/>
</dbReference>
<keyword evidence="3" id="KW-1185">Reference proteome</keyword>
<gene>
    <name evidence="2" type="ORF">EDD66_10170</name>
</gene>